<accession>A0AC61L6N5</accession>
<evidence type="ECO:0000313" key="1">
    <source>
        <dbReference type="EMBL" id="PXF62045.1"/>
    </source>
</evidence>
<gene>
    <name evidence="1" type="ORF">C4B59_00030</name>
</gene>
<dbReference type="Proteomes" id="UP000248329">
    <property type="component" value="Unassembled WGS sequence"/>
</dbReference>
<sequence length="264" mass="28916">MRNIYHLDINQNLVSDTQWLITCGDPGRTDKIAAHLDSPLMIGNNREHRTWIGTSSNTKIGVISHGIGGPGLSIMLDEAFKSMPVLHGVIRVGTCGGLSKEASAGKVAISEGAVRLDGASPQIIPDPEYPAVPDIRMTYELIQTAEKLEIPYISGITVSTATFYTGQGRKDGFRGYQPGEIRYRDAVDYWSRLGAVNMEMECSLFFIMGRLFNIPTACVTGIIGERLSSGDIILEQMDVAVESAIRLVMEYLKGKIFDDEVNIT</sequence>
<name>A0AC61L6N5_9EURY</name>
<proteinExistence type="predicted"/>
<protein>
    <submittedName>
        <fullName evidence="1">Uncharacterized protein</fullName>
    </submittedName>
</protein>
<evidence type="ECO:0000313" key="2">
    <source>
        <dbReference type="Proteomes" id="UP000248329"/>
    </source>
</evidence>
<comment type="caution">
    <text evidence="1">The sequence shown here is derived from an EMBL/GenBank/DDBJ whole genome shotgun (WGS) entry which is preliminary data.</text>
</comment>
<dbReference type="EMBL" id="PQXF01000001">
    <property type="protein sequence ID" value="PXF62045.1"/>
    <property type="molecule type" value="Genomic_DNA"/>
</dbReference>
<organism evidence="1 2">
    <name type="scientific">Candidatus Methanogaster sp</name>
    <dbReference type="NCBI Taxonomy" id="3386292"/>
    <lineage>
        <taxon>Archaea</taxon>
        <taxon>Methanobacteriati</taxon>
        <taxon>Methanobacteriota</taxon>
        <taxon>Stenosarchaea group</taxon>
        <taxon>Methanomicrobia</taxon>
        <taxon>Methanosarcinales</taxon>
        <taxon>ANME-2 cluster</taxon>
        <taxon>Candidatus Methanogasteraceae</taxon>
        <taxon>Candidatus Methanogaster</taxon>
    </lineage>
</organism>
<reference evidence="1" key="1">
    <citation type="submission" date="2018-01" db="EMBL/GenBank/DDBJ databases">
        <authorList>
            <person name="Krukenberg V."/>
        </authorList>
    </citation>
    <scope>NUCLEOTIDE SEQUENCE</scope>
    <source>
        <strain evidence="1">E20ANME2</strain>
    </source>
</reference>